<dbReference type="EMBL" id="BMDY01000003">
    <property type="protein sequence ID" value="GGA95911.1"/>
    <property type="molecule type" value="Genomic_DNA"/>
</dbReference>
<keyword evidence="2" id="KW-1185">Reference proteome</keyword>
<comment type="caution">
    <text evidence="1">The sequence shown here is derived from an EMBL/GenBank/DDBJ whole genome shotgun (WGS) entry which is preliminary data.</text>
</comment>
<dbReference type="RefSeq" id="WP_055732887.1">
    <property type="nucleotide sequence ID" value="NZ_BMDY01000003.1"/>
</dbReference>
<organism evidence="1 2">
    <name type="scientific">Agarivorans gilvus</name>
    <dbReference type="NCBI Taxonomy" id="680279"/>
    <lineage>
        <taxon>Bacteria</taxon>
        <taxon>Pseudomonadati</taxon>
        <taxon>Pseudomonadota</taxon>
        <taxon>Gammaproteobacteria</taxon>
        <taxon>Alteromonadales</taxon>
        <taxon>Alteromonadaceae</taxon>
        <taxon>Agarivorans</taxon>
    </lineage>
</organism>
<dbReference type="Proteomes" id="UP000651977">
    <property type="component" value="Unassembled WGS sequence"/>
</dbReference>
<protein>
    <submittedName>
        <fullName evidence="1">Uncharacterized protein</fullName>
    </submittedName>
</protein>
<accession>A0ABQ1HX55</accession>
<evidence type="ECO:0000313" key="2">
    <source>
        <dbReference type="Proteomes" id="UP000651977"/>
    </source>
</evidence>
<evidence type="ECO:0000313" key="1">
    <source>
        <dbReference type="EMBL" id="GGA95911.1"/>
    </source>
</evidence>
<reference evidence="2" key="1">
    <citation type="journal article" date="2019" name="Int. J. Syst. Evol. Microbiol.">
        <title>The Global Catalogue of Microorganisms (GCM) 10K type strain sequencing project: providing services to taxonomists for standard genome sequencing and annotation.</title>
        <authorList>
            <consortium name="The Broad Institute Genomics Platform"/>
            <consortium name="The Broad Institute Genome Sequencing Center for Infectious Disease"/>
            <person name="Wu L."/>
            <person name="Ma J."/>
        </authorList>
    </citation>
    <scope>NUCLEOTIDE SEQUENCE [LARGE SCALE GENOMIC DNA]</scope>
    <source>
        <strain evidence="2">CGMCC 1.10131</strain>
    </source>
</reference>
<sequence length="146" mass="16330">MDQKTKQLEEVFNRVGEKLAPTKSSLPQKLATLVSKKRNSIIENNSGSISIGSIDQSKHVHVLHSDPRLHAPKISNSQGQELKSLVSQLCTLAKLPSYEVWDQLNDHCCAINIPDTARYKNILETDFYKAKAFLLEQLLTAGEEKS</sequence>
<name>A0ABQ1HX55_9ALTE</name>
<proteinExistence type="predicted"/>
<gene>
    <name evidence="1" type="ORF">GCM10007414_05960</name>
</gene>